<feature type="domain" description="Solute-binding protein family 3/N-terminal" evidence="3">
    <location>
        <begin position="50"/>
        <end position="280"/>
    </location>
</feature>
<dbReference type="PROSITE" id="PS51257">
    <property type="entry name" value="PROKAR_LIPOPROTEIN"/>
    <property type="match status" value="1"/>
</dbReference>
<evidence type="ECO:0000256" key="1">
    <source>
        <dbReference type="ARBA" id="ARBA00010742"/>
    </source>
</evidence>
<keyword evidence="5" id="KW-1185">Reference proteome</keyword>
<evidence type="ECO:0000256" key="2">
    <source>
        <dbReference type="SAM" id="SignalP"/>
    </source>
</evidence>
<dbReference type="Proteomes" id="UP000295188">
    <property type="component" value="Unassembled WGS sequence"/>
</dbReference>
<dbReference type="PANTHER" id="PTHR30024:SF48">
    <property type="entry name" value="ABC TRANSPORTER SUBSTRATE-BINDING PROTEIN"/>
    <property type="match status" value="1"/>
</dbReference>
<dbReference type="SUPFAM" id="SSF53850">
    <property type="entry name" value="Periplasmic binding protein-like II"/>
    <property type="match status" value="1"/>
</dbReference>
<dbReference type="Pfam" id="PF09084">
    <property type="entry name" value="NMT1"/>
    <property type="match status" value="1"/>
</dbReference>
<dbReference type="SMART" id="SM00062">
    <property type="entry name" value="PBPb"/>
    <property type="match status" value="1"/>
</dbReference>
<dbReference type="RefSeq" id="WP_132550817.1">
    <property type="nucleotide sequence ID" value="NZ_SMAA01000015.1"/>
</dbReference>
<dbReference type="OrthoDB" id="286202at2"/>
<dbReference type="PANTHER" id="PTHR30024">
    <property type="entry name" value="ALIPHATIC SULFONATES-BINDING PROTEIN-RELATED"/>
    <property type="match status" value="1"/>
</dbReference>
<dbReference type="EMBL" id="SMAA01000015">
    <property type="protein sequence ID" value="TCS77490.1"/>
    <property type="molecule type" value="Genomic_DNA"/>
</dbReference>
<protein>
    <submittedName>
        <fullName evidence="4">Sulfonate transport system substrate-binding protein</fullName>
    </submittedName>
</protein>
<reference evidence="4 5" key="1">
    <citation type="submission" date="2019-03" db="EMBL/GenBank/DDBJ databases">
        <title>Genomic Encyclopedia of Type Strains, Phase IV (KMG-IV): sequencing the most valuable type-strain genomes for metagenomic binning, comparative biology and taxonomic classification.</title>
        <authorList>
            <person name="Goeker M."/>
        </authorList>
    </citation>
    <scope>NUCLEOTIDE SEQUENCE [LARGE SCALE GENOMIC DNA]</scope>
    <source>
        <strain evidence="4 5">DSM 20467</strain>
    </source>
</reference>
<keyword evidence="2" id="KW-0732">Signal</keyword>
<dbReference type="AlphaFoldDB" id="A0A4R3K488"/>
<evidence type="ECO:0000259" key="3">
    <source>
        <dbReference type="SMART" id="SM00062"/>
    </source>
</evidence>
<comment type="similarity">
    <text evidence="1">Belongs to the bacterial solute-binding protein SsuA/TauA family.</text>
</comment>
<organism evidence="4 5">
    <name type="scientific">Pectinatus cerevisiiphilus</name>
    <dbReference type="NCBI Taxonomy" id="86956"/>
    <lineage>
        <taxon>Bacteria</taxon>
        <taxon>Bacillati</taxon>
        <taxon>Bacillota</taxon>
        <taxon>Negativicutes</taxon>
        <taxon>Selenomonadales</taxon>
        <taxon>Selenomonadaceae</taxon>
        <taxon>Pectinatus</taxon>
    </lineage>
</organism>
<dbReference type="Gene3D" id="3.40.190.10">
    <property type="entry name" value="Periplasmic binding protein-like II"/>
    <property type="match status" value="2"/>
</dbReference>
<dbReference type="InterPro" id="IPR001638">
    <property type="entry name" value="Solute-binding_3/MltF_N"/>
</dbReference>
<name>A0A4R3K488_9FIRM</name>
<dbReference type="InterPro" id="IPR015168">
    <property type="entry name" value="SsuA/THI5"/>
</dbReference>
<evidence type="ECO:0000313" key="4">
    <source>
        <dbReference type="EMBL" id="TCS77490.1"/>
    </source>
</evidence>
<comment type="caution">
    <text evidence="4">The sequence shown here is derived from an EMBL/GenBank/DDBJ whole genome shotgun (WGS) entry which is preliminary data.</text>
</comment>
<feature type="chain" id="PRO_5038459792" evidence="2">
    <location>
        <begin position="20"/>
        <end position="347"/>
    </location>
</feature>
<sequence>MKKGVWLIFIVIISSILFAGCSDEDMGTSSKTSQAFTPTNKSDIDLSAVTLKIGAAEGKNAQSIIKAAGLDDTPYKVEYNTMQGGNLVMEAMVADQLDLGTGSQIPPIFSSQANNGGNFKIIAVRKGPTLNQELLIGPDSTTSSISELKGKKVAYAKSTTAQYFLFKMLQSAGLSWDDIDATAMTTSDGLSALLTGDIDALAGYGNAVRIGHQKGAKTLLSAKDILSGDFYWYATPAAIADPAKHAAIVDYLERFHEANEWARQNPKKWAQIYSAEINQKPEDFLQQFEEENQQVHVTVAPVDAATISSEQDIINTFGSLGLLKKEINSNELFDKSFNDAIKKFKKY</sequence>
<feature type="signal peptide" evidence="2">
    <location>
        <begin position="1"/>
        <end position="19"/>
    </location>
</feature>
<accession>A0A4R3K488</accession>
<evidence type="ECO:0000313" key="5">
    <source>
        <dbReference type="Proteomes" id="UP000295188"/>
    </source>
</evidence>
<proteinExistence type="inferred from homology"/>
<dbReference type="CDD" id="cd13558">
    <property type="entry name" value="PBP2_SsuA_like_2"/>
    <property type="match status" value="1"/>
</dbReference>
<gene>
    <name evidence="4" type="ORF">EDC37_11533</name>
</gene>